<keyword evidence="8 10" id="KW-0717">Septation</keyword>
<dbReference type="InterPro" id="IPR006073">
    <property type="entry name" value="GTP-bd"/>
</dbReference>
<keyword evidence="3 10" id="KW-0132">Cell division</keyword>
<dbReference type="HOGENOM" id="CLU_033732_3_0_9"/>
<gene>
    <name evidence="10 12" type="primary">engB</name>
    <name evidence="12" type="ORF">L248_0208</name>
</gene>
<evidence type="ECO:0000256" key="3">
    <source>
        <dbReference type="ARBA" id="ARBA00022618"/>
    </source>
</evidence>
<reference evidence="13" key="1">
    <citation type="journal article" date="2013" name="Genome Announc.">
        <title>Whole-Genome Sequencing of Lactobacillus shenzhenensis Strain LY-73T.</title>
        <authorList>
            <person name="Lin Z."/>
            <person name="Liu Z."/>
            <person name="Yang R."/>
            <person name="Zou Y."/>
            <person name="Wan D."/>
            <person name="Chen J."/>
            <person name="Guo M."/>
            <person name="Zhao J."/>
            <person name="Fang C."/>
            <person name="Yang R."/>
            <person name="Liu F."/>
        </authorList>
    </citation>
    <scope>NUCLEOTIDE SEQUENCE [LARGE SCALE GENOMIC DNA]</scope>
    <source>
        <strain evidence="13">LY-73</strain>
    </source>
</reference>
<keyword evidence="13" id="KW-1185">Reference proteome</keyword>
<dbReference type="PROSITE" id="PS51706">
    <property type="entry name" value="G_ENGB"/>
    <property type="match status" value="1"/>
</dbReference>
<dbReference type="Pfam" id="PF01926">
    <property type="entry name" value="MMR_HSR1"/>
    <property type="match status" value="1"/>
</dbReference>
<evidence type="ECO:0000256" key="6">
    <source>
        <dbReference type="ARBA" id="ARBA00022842"/>
    </source>
</evidence>
<dbReference type="Gene3D" id="3.40.50.300">
    <property type="entry name" value="P-loop containing nucleotide triphosphate hydrolases"/>
    <property type="match status" value="1"/>
</dbReference>
<evidence type="ECO:0000256" key="2">
    <source>
        <dbReference type="ARBA" id="ARBA00009638"/>
    </source>
</evidence>
<evidence type="ECO:0000256" key="7">
    <source>
        <dbReference type="ARBA" id="ARBA00023134"/>
    </source>
</evidence>
<dbReference type="InterPro" id="IPR019987">
    <property type="entry name" value="GTP-bd_ribosome_bio_YsxC"/>
</dbReference>
<dbReference type="Proteomes" id="UP000030647">
    <property type="component" value="Unassembled WGS sequence"/>
</dbReference>
<evidence type="ECO:0000256" key="5">
    <source>
        <dbReference type="ARBA" id="ARBA00022741"/>
    </source>
</evidence>
<dbReference type="HAMAP" id="MF_00321">
    <property type="entry name" value="GTPase_EngB"/>
    <property type="match status" value="1"/>
</dbReference>
<dbReference type="GO" id="GO:0005525">
    <property type="term" value="F:GTP binding"/>
    <property type="evidence" value="ECO:0007669"/>
    <property type="project" value="UniProtKB-UniRule"/>
</dbReference>
<protein>
    <recommendedName>
        <fullName evidence="10">Probable GTP-binding protein EngB</fullName>
    </recommendedName>
</protein>
<evidence type="ECO:0000256" key="4">
    <source>
        <dbReference type="ARBA" id="ARBA00022723"/>
    </source>
</evidence>
<dbReference type="NCBIfam" id="TIGR00231">
    <property type="entry name" value="small_GTP"/>
    <property type="match status" value="1"/>
</dbReference>
<dbReference type="PANTHER" id="PTHR11649">
    <property type="entry name" value="MSS1/TRME-RELATED GTP-BINDING PROTEIN"/>
    <property type="match status" value="1"/>
</dbReference>
<evidence type="ECO:0000256" key="10">
    <source>
        <dbReference type="HAMAP-Rule" id="MF_00321"/>
    </source>
</evidence>
<dbReference type="GO" id="GO:0005829">
    <property type="term" value="C:cytosol"/>
    <property type="evidence" value="ECO:0007669"/>
    <property type="project" value="TreeGrafter"/>
</dbReference>
<evidence type="ECO:0000256" key="9">
    <source>
        <dbReference type="ARBA" id="ARBA00023306"/>
    </source>
</evidence>
<sequence length="202" mass="22320">MLVNDVDIRTSAVSPSQYPTDGWPEIALVGRSNVGKSSLTNKLINRKALARTSSAPGKTQTLNFYEVEHQLFFVDVPGYGYAKVSKAQRAAFGEMIEAYLTGRTVLRGVVQLVDGRHAPTADDVAMYQYLTYYHLPVLVIATKMDKVKPSQYNKSESSVRKTMTLSPGTPLVLFSAQTGMGKDAVWAWIEARMQDPERTPQG</sequence>
<evidence type="ECO:0000256" key="1">
    <source>
        <dbReference type="ARBA" id="ARBA00001946"/>
    </source>
</evidence>
<keyword evidence="9 10" id="KW-0131">Cell cycle</keyword>
<name>U4TQN6_9LACO</name>
<keyword evidence="6" id="KW-0460">Magnesium</keyword>
<dbReference type="GO" id="GO:0000917">
    <property type="term" value="P:division septum assembly"/>
    <property type="evidence" value="ECO:0007669"/>
    <property type="project" value="UniProtKB-KW"/>
</dbReference>
<keyword evidence="7 10" id="KW-0342">GTP-binding</keyword>
<evidence type="ECO:0000313" key="13">
    <source>
        <dbReference type="Proteomes" id="UP000030647"/>
    </source>
</evidence>
<keyword evidence="4" id="KW-0479">Metal-binding</keyword>
<organism evidence="12 13">
    <name type="scientific">Schleiferilactobacillus shenzhenensis LY-73</name>
    <dbReference type="NCBI Taxonomy" id="1231336"/>
    <lineage>
        <taxon>Bacteria</taxon>
        <taxon>Bacillati</taxon>
        <taxon>Bacillota</taxon>
        <taxon>Bacilli</taxon>
        <taxon>Lactobacillales</taxon>
        <taxon>Lactobacillaceae</taxon>
        <taxon>Schleiferilactobacillus</taxon>
    </lineage>
</organism>
<comment type="cofactor">
    <cofactor evidence="1">
        <name>Mg(2+)</name>
        <dbReference type="ChEBI" id="CHEBI:18420"/>
    </cofactor>
</comment>
<dbReference type="SUPFAM" id="SSF52540">
    <property type="entry name" value="P-loop containing nucleoside triphosphate hydrolases"/>
    <property type="match status" value="1"/>
</dbReference>
<dbReference type="AlphaFoldDB" id="U4TQN6"/>
<evidence type="ECO:0000256" key="8">
    <source>
        <dbReference type="ARBA" id="ARBA00023210"/>
    </source>
</evidence>
<evidence type="ECO:0000313" key="12">
    <source>
        <dbReference type="EMBL" id="ERL66529.1"/>
    </source>
</evidence>
<dbReference type="CDD" id="cd01876">
    <property type="entry name" value="YihA_EngB"/>
    <property type="match status" value="1"/>
</dbReference>
<dbReference type="GO" id="GO:0046872">
    <property type="term" value="F:metal ion binding"/>
    <property type="evidence" value="ECO:0007669"/>
    <property type="project" value="UniProtKB-KW"/>
</dbReference>
<proteinExistence type="inferred from homology"/>
<accession>U4TQN6</accession>
<evidence type="ECO:0000259" key="11">
    <source>
        <dbReference type="PROSITE" id="PS51706"/>
    </source>
</evidence>
<dbReference type="InterPro" id="IPR027417">
    <property type="entry name" value="P-loop_NTPase"/>
</dbReference>
<dbReference type="eggNOG" id="COG0218">
    <property type="taxonomic scope" value="Bacteria"/>
</dbReference>
<comment type="function">
    <text evidence="10">Necessary for normal cell division and for the maintenance of normal septation.</text>
</comment>
<dbReference type="InterPro" id="IPR030393">
    <property type="entry name" value="G_ENGB_dom"/>
</dbReference>
<dbReference type="STRING" id="1231336.L248_0208"/>
<dbReference type="OrthoDB" id="9804921at2"/>
<feature type="domain" description="EngB-type G" evidence="11">
    <location>
        <begin position="22"/>
        <end position="195"/>
    </location>
</feature>
<comment type="similarity">
    <text evidence="2 10">Belongs to the TRAFAC class TrmE-Era-EngA-EngB-Septin-like GTPase superfamily. EngB GTPase family.</text>
</comment>
<dbReference type="NCBIfam" id="TIGR03598">
    <property type="entry name" value="GTPase_YsxC"/>
    <property type="match status" value="1"/>
</dbReference>
<dbReference type="InterPro" id="IPR005225">
    <property type="entry name" value="Small_GTP-bd"/>
</dbReference>
<keyword evidence="5 10" id="KW-0547">Nucleotide-binding</keyword>
<dbReference type="EMBL" id="KI271582">
    <property type="protein sequence ID" value="ERL66529.1"/>
    <property type="molecule type" value="Genomic_DNA"/>
</dbReference>
<dbReference type="PANTHER" id="PTHR11649:SF13">
    <property type="entry name" value="ENGB-TYPE G DOMAIN-CONTAINING PROTEIN"/>
    <property type="match status" value="1"/>
</dbReference>
<dbReference type="FunFam" id="3.40.50.300:FF:000098">
    <property type="entry name" value="Probable GTP-binding protein EngB"/>
    <property type="match status" value="1"/>
</dbReference>
<dbReference type="RefSeq" id="WP_022528155.1">
    <property type="nucleotide sequence ID" value="NZ_KI271582.1"/>
</dbReference>